<protein>
    <recommendedName>
        <fullName evidence="2">Sulfatase N-terminal domain-containing protein</fullName>
    </recommendedName>
</protein>
<gene>
    <name evidence="3" type="ORF">D3878_08255</name>
</gene>
<dbReference type="AlphaFoldDB" id="A0A3A3FZH3"/>
<keyword evidence="1" id="KW-0472">Membrane</keyword>
<reference evidence="4" key="1">
    <citation type="submission" date="2018-09" db="EMBL/GenBank/DDBJ databases">
        <authorList>
            <person name="Zhu H."/>
        </authorList>
    </citation>
    <scope>NUCLEOTIDE SEQUENCE [LARGE SCALE GENOMIC DNA]</scope>
    <source>
        <strain evidence="4">K1S02-23</strain>
    </source>
</reference>
<keyword evidence="4" id="KW-1185">Reference proteome</keyword>
<feature type="transmembrane region" description="Helical" evidence="1">
    <location>
        <begin position="193"/>
        <end position="213"/>
    </location>
</feature>
<feature type="transmembrane region" description="Helical" evidence="1">
    <location>
        <begin position="37"/>
        <end position="62"/>
    </location>
</feature>
<dbReference type="GO" id="GO:0016776">
    <property type="term" value="F:phosphotransferase activity, phosphate group as acceptor"/>
    <property type="evidence" value="ECO:0007669"/>
    <property type="project" value="TreeGrafter"/>
</dbReference>
<evidence type="ECO:0000259" key="2">
    <source>
        <dbReference type="Pfam" id="PF00884"/>
    </source>
</evidence>
<dbReference type="Pfam" id="PF00884">
    <property type="entry name" value="Sulfatase"/>
    <property type="match status" value="1"/>
</dbReference>
<dbReference type="Proteomes" id="UP000266327">
    <property type="component" value="Unassembled WGS sequence"/>
</dbReference>
<evidence type="ECO:0000256" key="1">
    <source>
        <dbReference type="SAM" id="Phobius"/>
    </source>
</evidence>
<sequence>MMHVEMQLCNDVLQKKPKRLTVLRRYVKPWLDFLKKYFFTINAAGAALLIAVTSFLQGNLAYLHQFRFADPLIHVINKIDQIGFLVLVGILLLMVVSALGFHKPGRSKLMVFFFLMIFILTLVAKGKFDNMGTDSMAEIIHANSQESGDFIESYLSFIKLSTKEALVLFCPLLLVPVYAQLRKNMGMAGLGDIRIALKIIAVIYLLTIVHFFYQMAANYHPIDYFRDRLEASTAQAMLGMERKRDAPNVVVYIGESTSRETLPVYTPASSLPDPLQEIRQDLILYTDVVTSFSHTFPSLYRAFTLSREPYLDQFRLIKDLHRANSIALLSAFDMETHWISNQNLVGRWDWNSELFGRHARHLQVLNGAERTYSNGTRKTDRALIAAYRQQAEQLDRPRQMMFLHSYAGHGDYCKNIPRDEWRVSGQILPPLPQKALFGDMYVGDLRERMESIKCYDSAMSFISKNLRAVIDDVAQRKMPVVFLYFADHGEEVFEGTSHDSRRNSFRHIEIPFFIYFNAAARKAYPDLYQAALANRDKPYSLEWLSDTLLDLAGIESKDRALLSVFRPELHAPKRYALRRTDIRGNQFILAVDDEDASSRHALLNQGHDYFRKRRIYNAFPGADKNKFCAYRTNSLLKYREAASIFKCVEVDITIDANAGKLYAYRPPQKNNHLQLEDMLRFGPPLEGHMLLAISNPDNRNLGLLQARLERLFAPAQRARVVLEIPHFEGLDKAHLQRLANAGYQLFYALPADFGLDCAGNPQRADCQRFGRDILPSLAQAGVRGIAFDIDAYPFVASLPAASKLQYSIKDLSVRSRDDIDRAMLARSNTYSLPYRSAFDY</sequence>
<dbReference type="GO" id="GO:0009244">
    <property type="term" value="P:lipopolysaccharide core region biosynthetic process"/>
    <property type="evidence" value="ECO:0007669"/>
    <property type="project" value="TreeGrafter"/>
</dbReference>
<dbReference type="OrthoDB" id="9786870at2"/>
<feature type="transmembrane region" description="Helical" evidence="1">
    <location>
        <begin position="109"/>
        <end position="128"/>
    </location>
</feature>
<dbReference type="PANTHER" id="PTHR30443:SF0">
    <property type="entry name" value="PHOSPHOETHANOLAMINE TRANSFERASE EPTA"/>
    <property type="match status" value="1"/>
</dbReference>
<proteinExistence type="predicted"/>
<feature type="domain" description="Sulfatase N-terminal" evidence="2">
    <location>
        <begin position="247"/>
        <end position="554"/>
    </location>
</feature>
<dbReference type="InterPro" id="IPR017850">
    <property type="entry name" value="Alkaline_phosphatase_core_sf"/>
</dbReference>
<dbReference type="Gene3D" id="3.40.720.10">
    <property type="entry name" value="Alkaline Phosphatase, subunit A"/>
    <property type="match status" value="1"/>
</dbReference>
<dbReference type="InterPro" id="IPR000917">
    <property type="entry name" value="Sulfatase_N"/>
</dbReference>
<dbReference type="SUPFAM" id="SSF53649">
    <property type="entry name" value="Alkaline phosphatase-like"/>
    <property type="match status" value="1"/>
</dbReference>
<keyword evidence="1" id="KW-0812">Transmembrane</keyword>
<dbReference type="PANTHER" id="PTHR30443">
    <property type="entry name" value="INNER MEMBRANE PROTEIN"/>
    <property type="match status" value="1"/>
</dbReference>
<dbReference type="InterPro" id="IPR040423">
    <property type="entry name" value="PEA_transferase"/>
</dbReference>
<dbReference type="GO" id="GO:0005886">
    <property type="term" value="C:plasma membrane"/>
    <property type="evidence" value="ECO:0007669"/>
    <property type="project" value="UniProtKB-SubCell"/>
</dbReference>
<accession>A0A3A3FZH3</accession>
<evidence type="ECO:0000313" key="4">
    <source>
        <dbReference type="Proteomes" id="UP000266327"/>
    </source>
</evidence>
<keyword evidence="1" id="KW-1133">Transmembrane helix</keyword>
<feature type="transmembrane region" description="Helical" evidence="1">
    <location>
        <begin position="82"/>
        <end position="102"/>
    </location>
</feature>
<comment type="caution">
    <text evidence="3">The sequence shown here is derived from an EMBL/GenBank/DDBJ whole genome shotgun (WGS) entry which is preliminary data.</text>
</comment>
<dbReference type="EMBL" id="QYUQ01000002">
    <property type="protein sequence ID" value="RJG01577.1"/>
    <property type="molecule type" value="Genomic_DNA"/>
</dbReference>
<organism evidence="3 4">
    <name type="scientific">Noviherbaspirillum sedimenti</name>
    <dbReference type="NCBI Taxonomy" id="2320865"/>
    <lineage>
        <taxon>Bacteria</taxon>
        <taxon>Pseudomonadati</taxon>
        <taxon>Pseudomonadota</taxon>
        <taxon>Betaproteobacteria</taxon>
        <taxon>Burkholderiales</taxon>
        <taxon>Oxalobacteraceae</taxon>
        <taxon>Noviherbaspirillum</taxon>
    </lineage>
</organism>
<name>A0A3A3FZH3_9BURK</name>
<feature type="transmembrane region" description="Helical" evidence="1">
    <location>
        <begin position="165"/>
        <end position="181"/>
    </location>
</feature>
<evidence type="ECO:0000313" key="3">
    <source>
        <dbReference type="EMBL" id="RJG01577.1"/>
    </source>
</evidence>
<dbReference type="RefSeq" id="WP_119785025.1">
    <property type="nucleotide sequence ID" value="NZ_QYUQ01000002.1"/>
</dbReference>